<reference evidence="2 3" key="1">
    <citation type="journal article" date="2016" name="Nat. Commun.">
        <title>Thousands of microbial genomes shed light on interconnected biogeochemical processes in an aquifer system.</title>
        <authorList>
            <person name="Anantharaman K."/>
            <person name="Brown C.T."/>
            <person name="Hug L.A."/>
            <person name="Sharon I."/>
            <person name="Castelle C.J."/>
            <person name="Probst A.J."/>
            <person name="Thomas B.C."/>
            <person name="Singh A."/>
            <person name="Wilkins M.J."/>
            <person name="Karaoz U."/>
            <person name="Brodie E.L."/>
            <person name="Williams K.H."/>
            <person name="Hubbard S.S."/>
            <person name="Banfield J.F."/>
        </authorList>
    </citation>
    <scope>NUCLEOTIDE SEQUENCE [LARGE SCALE GENOMIC DNA]</scope>
</reference>
<protein>
    <recommendedName>
        <fullName evidence="1">DUF1653 domain-containing protein</fullName>
    </recommendedName>
</protein>
<dbReference type="Pfam" id="PF07866">
    <property type="entry name" value="DUF1653"/>
    <property type="match status" value="1"/>
</dbReference>
<evidence type="ECO:0000259" key="1">
    <source>
        <dbReference type="Pfam" id="PF07866"/>
    </source>
</evidence>
<proteinExistence type="predicted"/>
<evidence type="ECO:0000313" key="2">
    <source>
        <dbReference type="EMBL" id="OGY37565.1"/>
    </source>
</evidence>
<accession>A0A1G1XBU0</accession>
<dbReference type="Proteomes" id="UP000177941">
    <property type="component" value="Unassembled WGS sequence"/>
</dbReference>
<dbReference type="InterPro" id="IPR023387">
    <property type="entry name" value="DUF1653-like_dom"/>
</dbReference>
<comment type="caution">
    <text evidence="2">The sequence shown here is derived from an EMBL/GenBank/DDBJ whole genome shotgun (WGS) entry which is preliminary data.</text>
</comment>
<organism evidence="2 3">
    <name type="scientific">Candidatus Andersenbacteria bacterium RIFCSPHIGHO2_12_FULL_45_11b</name>
    <dbReference type="NCBI Taxonomy" id="1797282"/>
    <lineage>
        <taxon>Bacteria</taxon>
        <taxon>Candidatus Anderseniibacteriota</taxon>
    </lineage>
</organism>
<sequence length="66" mass="7641">MGQIYTHYKAGGTYEIISLAVKEDTLEPLVIYQAIDHGNTVWARTYANWSEEVEYEGKTVKRFVQK</sequence>
<name>A0A1G1XBU0_9BACT</name>
<feature type="domain" description="DUF1653" evidence="1">
    <location>
        <begin position="4"/>
        <end position="64"/>
    </location>
</feature>
<evidence type="ECO:0000313" key="3">
    <source>
        <dbReference type="Proteomes" id="UP000177941"/>
    </source>
</evidence>
<dbReference type="EMBL" id="MHHS01000006">
    <property type="protein sequence ID" value="OGY37565.1"/>
    <property type="molecule type" value="Genomic_DNA"/>
</dbReference>
<dbReference type="InterPro" id="IPR037135">
    <property type="entry name" value="DUF1653-like_dom_sf"/>
</dbReference>
<gene>
    <name evidence="2" type="ORF">A3E36_04700</name>
</gene>
<dbReference type="Gene3D" id="2.30.30.320">
    <property type="entry name" value="DUF1653-like domain"/>
    <property type="match status" value="1"/>
</dbReference>
<dbReference type="AlphaFoldDB" id="A0A1G1XBU0"/>